<dbReference type="PROSITE" id="PS50801">
    <property type="entry name" value="STAS"/>
    <property type="match status" value="1"/>
</dbReference>
<gene>
    <name evidence="2" type="ORF">UFOPK3674_02016</name>
</gene>
<dbReference type="InterPro" id="IPR002645">
    <property type="entry name" value="STAS_dom"/>
</dbReference>
<sequence>MLHCTGDEDRTTQSLRRTALSRALAVDEDLMVDFTGLGFADTSLMLDLAMVAGRVRAAGFTTRLRGATPQIERLIETVGLDRIDGVELLRTPTGTS</sequence>
<reference evidence="2" key="1">
    <citation type="submission" date="2020-05" db="EMBL/GenBank/DDBJ databases">
        <authorList>
            <person name="Chiriac C."/>
            <person name="Salcher M."/>
            <person name="Ghai R."/>
            <person name="Kavagutti S V."/>
        </authorList>
    </citation>
    <scope>NUCLEOTIDE SEQUENCE</scope>
</reference>
<feature type="domain" description="STAS" evidence="1">
    <location>
        <begin position="1"/>
        <end position="96"/>
    </location>
</feature>
<dbReference type="AlphaFoldDB" id="A0A6J7JPS7"/>
<dbReference type="InterPro" id="IPR058548">
    <property type="entry name" value="MlaB-like_STAS"/>
</dbReference>
<dbReference type="Pfam" id="PF13466">
    <property type="entry name" value="STAS_2"/>
    <property type="match status" value="1"/>
</dbReference>
<dbReference type="EMBL" id="CAFBMX010000019">
    <property type="protein sequence ID" value="CAB4944314.1"/>
    <property type="molecule type" value="Genomic_DNA"/>
</dbReference>
<organism evidence="2">
    <name type="scientific">freshwater metagenome</name>
    <dbReference type="NCBI Taxonomy" id="449393"/>
    <lineage>
        <taxon>unclassified sequences</taxon>
        <taxon>metagenomes</taxon>
        <taxon>ecological metagenomes</taxon>
    </lineage>
</organism>
<accession>A0A6J7JPS7</accession>
<name>A0A6J7JPS7_9ZZZZ</name>
<proteinExistence type="predicted"/>
<evidence type="ECO:0000313" key="2">
    <source>
        <dbReference type="EMBL" id="CAB4944314.1"/>
    </source>
</evidence>
<dbReference type="Gene3D" id="3.30.750.24">
    <property type="entry name" value="STAS domain"/>
    <property type="match status" value="1"/>
</dbReference>
<dbReference type="SUPFAM" id="SSF52091">
    <property type="entry name" value="SpoIIaa-like"/>
    <property type="match status" value="1"/>
</dbReference>
<protein>
    <submittedName>
        <fullName evidence="2">Unannotated protein</fullName>
    </submittedName>
</protein>
<dbReference type="InterPro" id="IPR036513">
    <property type="entry name" value="STAS_dom_sf"/>
</dbReference>
<evidence type="ECO:0000259" key="1">
    <source>
        <dbReference type="PROSITE" id="PS50801"/>
    </source>
</evidence>